<evidence type="ECO:0000313" key="3">
    <source>
        <dbReference type="EMBL" id="ABC23768.1"/>
    </source>
</evidence>
<dbReference type="EnsemblBacteria" id="ABC23768">
    <property type="protein sequence ID" value="ABC23768"/>
    <property type="gene ID" value="Rru_A2973"/>
</dbReference>
<dbReference type="InterPro" id="IPR011249">
    <property type="entry name" value="Metalloenz_LuxS/M16"/>
</dbReference>
<dbReference type="HOGENOM" id="CLU_009902_6_2_5"/>
<protein>
    <submittedName>
        <fullName evidence="3">Peptidase M16-like</fullName>
        <ecNumber evidence="3">3.4.24.64</ecNumber>
    </submittedName>
</protein>
<evidence type="ECO:0000313" key="4">
    <source>
        <dbReference type="Proteomes" id="UP000001929"/>
    </source>
</evidence>
<dbReference type="AlphaFoldDB" id="Q2RQ27"/>
<feature type="chain" id="PRO_5004214761" evidence="1">
    <location>
        <begin position="23"/>
        <end position="447"/>
    </location>
</feature>
<feature type="domain" description="Peptidase M16 C-terminal" evidence="2">
    <location>
        <begin position="189"/>
        <end position="364"/>
    </location>
</feature>
<dbReference type="KEGG" id="rru:Rru_A2973"/>
<dbReference type="EC" id="3.4.24.64" evidence="3"/>
<evidence type="ECO:0000256" key="1">
    <source>
        <dbReference type="SAM" id="SignalP"/>
    </source>
</evidence>
<dbReference type="PATRIC" id="fig|269796.9.peg.3082"/>
<dbReference type="RefSeq" id="WP_011390721.1">
    <property type="nucleotide sequence ID" value="NC_007643.1"/>
</dbReference>
<keyword evidence="4" id="KW-1185">Reference proteome</keyword>
<gene>
    <name evidence="3" type="ordered locus">Rru_A2973</name>
</gene>
<dbReference type="Gene3D" id="3.30.830.10">
    <property type="entry name" value="Metalloenzyme, LuxS/M16 peptidase-like"/>
    <property type="match status" value="2"/>
</dbReference>
<keyword evidence="3" id="KW-0378">Hydrolase</keyword>
<dbReference type="STRING" id="269796.Rru_A2973"/>
<dbReference type="GO" id="GO:0004222">
    <property type="term" value="F:metalloendopeptidase activity"/>
    <property type="evidence" value="ECO:0007669"/>
    <property type="project" value="UniProtKB-EC"/>
</dbReference>
<dbReference type="PhylomeDB" id="Q2RQ27"/>
<accession>Q2RQ27</accession>
<keyword evidence="1" id="KW-0732">Signal</keyword>
<dbReference type="Proteomes" id="UP000001929">
    <property type="component" value="Chromosome"/>
</dbReference>
<organism evidence="3 4">
    <name type="scientific">Rhodospirillum rubrum (strain ATCC 11170 / ATH 1.1.1 / DSM 467 / LMG 4362 / NCIMB 8255 / S1)</name>
    <dbReference type="NCBI Taxonomy" id="269796"/>
    <lineage>
        <taxon>Bacteria</taxon>
        <taxon>Pseudomonadati</taxon>
        <taxon>Pseudomonadota</taxon>
        <taxon>Alphaproteobacteria</taxon>
        <taxon>Rhodospirillales</taxon>
        <taxon>Rhodospirillaceae</taxon>
        <taxon>Rhodospirillum</taxon>
    </lineage>
</organism>
<name>Q2RQ27_RHORT</name>
<dbReference type="PANTHER" id="PTHR11851:SF224">
    <property type="entry name" value="PROCESSING PROTEASE"/>
    <property type="match status" value="1"/>
</dbReference>
<dbReference type="GO" id="GO:0046872">
    <property type="term" value="F:metal ion binding"/>
    <property type="evidence" value="ECO:0007669"/>
    <property type="project" value="InterPro"/>
</dbReference>
<dbReference type="PANTHER" id="PTHR11851">
    <property type="entry name" value="METALLOPROTEASE"/>
    <property type="match status" value="1"/>
</dbReference>
<dbReference type="eggNOG" id="COG0612">
    <property type="taxonomic scope" value="Bacteria"/>
</dbReference>
<evidence type="ECO:0000259" key="2">
    <source>
        <dbReference type="Pfam" id="PF05193"/>
    </source>
</evidence>
<dbReference type="EMBL" id="CP000230">
    <property type="protein sequence ID" value="ABC23768.1"/>
    <property type="molecule type" value="Genomic_DNA"/>
</dbReference>
<dbReference type="SUPFAM" id="SSF63411">
    <property type="entry name" value="LuxS/MPP-like metallohydrolase"/>
    <property type="match status" value="2"/>
</dbReference>
<dbReference type="Pfam" id="PF05193">
    <property type="entry name" value="Peptidase_M16_C"/>
    <property type="match status" value="1"/>
</dbReference>
<proteinExistence type="predicted"/>
<dbReference type="InterPro" id="IPR007863">
    <property type="entry name" value="Peptidase_M16_C"/>
</dbReference>
<reference evidence="3 4" key="1">
    <citation type="journal article" date="2011" name="Stand. Genomic Sci.">
        <title>Complete genome sequence of Rhodospirillum rubrum type strain (S1).</title>
        <authorList>
            <person name="Munk A.C."/>
            <person name="Copeland A."/>
            <person name="Lucas S."/>
            <person name="Lapidus A."/>
            <person name="Del Rio T.G."/>
            <person name="Barry K."/>
            <person name="Detter J.C."/>
            <person name="Hammon N."/>
            <person name="Israni S."/>
            <person name="Pitluck S."/>
            <person name="Brettin T."/>
            <person name="Bruce D."/>
            <person name="Han C."/>
            <person name="Tapia R."/>
            <person name="Gilna P."/>
            <person name="Schmutz J."/>
            <person name="Larimer F."/>
            <person name="Land M."/>
            <person name="Kyrpides N.C."/>
            <person name="Mavromatis K."/>
            <person name="Richardson P."/>
            <person name="Rohde M."/>
            <person name="Goker M."/>
            <person name="Klenk H.P."/>
            <person name="Zhang Y."/>
            <person name="Roberts G.P."/>
            <person name="Reslewic S."/>
            <person name="Schwartz D.C."/>
        </authorList>
    </citation>
    <scope>NUCLEOTIDE SEQUENCE [LARGE SCALE GENOMIC DNA]</scope>
    <source>
        <strain evidence="4">ATCC 11170 / ATH 1.1.1 / DSM 467 / LMG 4362 / NCIMB 8255 / S1</strain>
    </source>
</reference>
<feature type="signal peptide" evidence="1">
    <location>
        <begin position="1"/>
        <end position="22"/>
    </location>
</feature>
<dbReference type="InterPro" id="IPR050361">
    <property type="entry name" value="MPP/UQCRC_Complex"/>
</dbReference>
<sequence>MKRLLFALVLLVAPWGAFSAQATPVQTVTTPSGVTAYLLADPTLPIVSLSFILPGGAVSDPADRRGLATLASGLLDEGAGPYDSQAFRARLEDQAIELRFDAGRDSFSGSLKTTTATLEDAFALLRLALHEPRFDAEPVDRIRAQVMTAVRMGEADPQTLASKALFAAVFADSPYAFDEQGSEEGLRAITADDLRGFVRRQLVRQGLAIGVAGDITPEHLSALLERTFGDLPATGDQPPLPVPTPRLAGTTTVIDRDIPQSIALLAQGGLKREDADWQAAYVLNYILGGGGFNSRLMNEVREKRGLAYSVYSTLYPFRTVGLWLAGTATQNARLGESLAVMRAEWARMAESGPTDQELADAKTYLTGAWPLRFTSTEAVAAILASMRMTDLPADYIDRRNAEILALTTDDLRRVAKRLMTPDQLTAVVVGRPEGLPPAADPTAPAVR</sequence>